<dbReference type="InterPro" id="IPR004162">
    <property type="entry name" value="SINA-like_animal"/>
</dbReference>
<dbReference type="AlphaFoldDB" id="A0AAU9KC64"/>
<dbReference type="GO" id="GO:0031624">
    <property type="term" value="F:ubiquitin conjugating enzyme binding"/>
    <property type="evidence" value="ECO:0007669"/>
    <property type="project" value="TreeGrafter"/>
</dbReference>
<keyword evidence="15" id="KW-1185">Reference proteome</keyword>
<dbReference type="InterPro" id="IPR049548">
    <property type="entry name" value="Sina-like_RING"/>
</dbReference>
<dbReference type="PROSITE" id="PS50089">
    <property type="entry name" value="ZF_RING_2"/>
    <property type="match status" value="1"/>
</dbReference>
<keyword evidence="9" id="KW-0862">Zinc</keyword>
<evidence type="ECO:0000256" key="10">
    <source>
        <dbReference type="PROSITE-ProRule" id="PRU00455"/>
    </source>
</evidence>
<evidence type="ECO:0000256" key="4">
    <source>
        <dbReference type="ARBA" id="ARBA00012483"/>
    </source>
</evidence>
<dbReference type="SUPFAM" id="SSF49599">
    <property type="entry name" value="TRAF domain-like"/>
    <property type="match status" value="1"/>
</dbReference>
<comment type="pathway">
    <text evidence="2">Protein modification; protein ubiquitination.</text>
</comment>
<keyword evidence="7 10" id="KW-0863">Zinc-finger</keyword>
<evidence type="ECO:0000256" key="2">
    <source>
        <dbReference type="ARBA" id="ARBA00004906"/>
    </source>
</evidence>
<evidence type="ECO:0000259" key="13">
    <source>
        <dbReference type="PROSITE" id="PS51081"/>
    </source>
</evidence>
<dbReference type="GO" id="GO:0005737">
    <property type="term" value="C:cytoplasm"/>
    <property type="evidence" value="ECO:0007669"/>
    <property type="project" value="TreeGrafter"/>
</dbReference>
<keyword evidence="6" id="KW-0479">Metal-binding</keyword>
<dbReference type="PANTHER" id="PTHR45877:SF2">
    <property type="entry name" value="E3 UBIQUITIN-PROTEIN LIGASE SINA-RELATED"/>
    <property type="match status" value="1"/>
</dbReference>
<dbReference type="GO" id="GO:0008270">
    <property type="term" value="F:zinc ion binding"/>
    <property type="evidence" value="ECO:0007669"/>
    <property type="project" value="UniProtKB-KW"/>
</dbReference>
<dbReference type="InterPro" id="IPR013083">
    <property type="entry name" value="Znf_RING/FYVE/PHD"/>
</dbReference>
<sequence length="317" mass="36984">MSDASTSPSSSELLDSVTPMPMSRSVRKRPRSSNDFFELLNCPICFDYYTPPIINCKKGHSFCINCIERMERTSGDLRCPQCRSPIDKTSRNHLIEDQLEKITVGCIWREYGCKVRISLTERENHEKTCDKRPGGVFCYFAHEPLGNSCSWKGNPLQLPKHLEQFHDIQPIERGRIVKFLWNPPRQDQARFRHRVIKIGYPSESNKTYFILEHIYIPDCKQLLFMVRTLDSEVKIPYKISILNRSDDENKISFRGKTADFEDIGLLSQYPNIDKTKIFSVHYDTLQNYSFQNQEDGLIYFSLHVEFLSAGYREVVDD</sequence>
<dbReference type="Pfam" id="PF21362">
    <property type="entry name" value="Sina_RING"/>
    <property type="match status" value="1"/>
</dbReference>
<comment type="similarity">
    <text evidence="3">Belongs to the SINA (Seven in absentia) family.</text>
</comment>
<feature type="compositionally biased region" description="Low complexity" evidence="11">
    <location>
        <begin position="1"/>
        <end position="16"/>
    </location>
</feature>
<accession>A0AAU9KC64</accession>
<evidence type="ECO:0000256" key="8">
    <source>
        <dbReference type="ARBA" id="ARBA00022786"/>
    </source>
</evidence>
<dbReference type="GO" id="GO:0043161">
    <property type="term" value="P:proteasome-mediated ubiquitin-dependent protein catabolic process"/>
    <property type="evidence" value="ECO:0007669"/>
    <property type="project" value="TreeGrafter"/>
</dbReference>
<reference evidence="14" key="1">
    <citation type="submission" date="2021-09" db="EMBL/GenBank/DDBJ databases">
        <authorList>
            <consortium name="AG Swart"/>
            <person name="Singh M."/>
            <person name="Singh A."/>
            <person name="Seah K."/>
            <person name="Emmerich C."/>
        </authorList>
    </citation>
    <scope>NUCLEOTIDE SEQUENCE</scope>
    <source>
        <strain evidence="14">ATCC30299</strain>
    </source>
</reference>
<proteinExistence type="inferred from homology"/>
<evidence type="ECO:0000313" key="14">
    <source>
        <dbReference type="EMBL" id="CAG9334871.1"/>
    </source>
</evidence>
<evidence type="ECO:0000256" key="1">
    <source>
        <dbReference type="ARBA" id="ARBA00000900"/>
    </source>
</evidence>
<feature type="domain" description="RING-type" evidence="12">
    <location>
        <begin position="42"/>
        <end position="83"/>
    </location>
</feature>
<dbReference type="Proteomes" id="UP001162131">
    <property type="component" value="Unassembled WGS sequence"/>
</dbReference>
<keyword evidence="8" id="KW-0833">Ubl conjugation pathway</keyword>
<keyword evidence="5" id="KW-0808">Transferase</keyword>
<name>A0AAU9KC64_9CILI</name>
<dbReference type="SUPFAM" id="SSF57850">
    <property type="entry name" value="RING/U-box"/>
    <property type="match status" value="1"/>
</dbReference>
<dbReference type="SMART" id="SM00184">
    <property type="entry name" value="RING"/>
    <property type="match status" value="1"/>
</dbReference>
<feature type="domain" description="SIAH-type" evidence="13">
    <location>
        <begin position="101"/>
        <end position="167"/>
    </location>
</feature>
<dbReference type="PROSITE" id="PS51081">
    <property type="entry name" value="ZF_SIAH"/>
    <property type="match status" value="1"/>
</dbReference>
<dbReference type="Gene3D" id="3.30.40.10">
    <property type="entry name" value="Zinc/RING finger domain, C3HC4 (zinc finger)"/>
    <property type="match status" value="2"/>
</dbReference>
<evidence type="ECO:0000256" key="5">
    <source>
        <dbReference type="ARBA" id="ARBA00022679"/>
    </source>
</evidence>
<comment type="caution">
    <text evidence="14">The sequence shown here is derived from an EMBL/GenBank/DDBJ whole genome shotgun (WGS) entry which is preliminary data.</text>
</comment>
<dbReference type="EMBL" id="CAJZBQ010000060">
    <property type="protein sequence ID" value="CAG9334871.1"/>
    <property type="molecule type" value="Genomic_DNA"/>
</dbReference>
<dbReference type="GO" id="GO:0061630">
    <property type="term" value="F:ubiquitin protein ligase activity"/>
    <property type="evidence" value="ECO:0007669"/>
    <property type="project" value="UniProtKB-EC"/>
</dbReference>
<evidence type="ECO:0000256" key="11">
    <source>
        <dbReference type="SAM" id="MobiDB-lite"/>
    </source>
</evidence>
<evidence type="ECO:0000259" key="12">
    <source>
        <dbReference type="PROSITE" id="PS50089"/>
    </source>
</evidence>
<evidence type="ECO:0000256" key="6">
    <source>
        <dbReference type="ARBA" id="ARBA00022723"/>
    </source>
</evidence>
<evidence type="ECO:0000256" key="7">
    <source>
        <dbReference type="ARBA" id="ARBA00022771"/>
    </source>
</evidence>
<dbReference type="EC" id="2.3.2.27" evidence="4"/>
<protein>
    <recommendedName>
        <fullName evidence="4">RING-type E3 ubiquitin transferase</fullName>
        <ecNumber evidence="4">2.3.2.27</ecNumber>
    </recommendedName>
</protein>
<dbReference type="PANTHER" id="PTHR45877">
    <property type="entry name" value="E3 UBIQUITIN-PROTEIN LIGASE SIAH2"/>
    <property type="match status" value="1"/>
</dbReference>
<organism evidence="14 15">
    <name type="scientific">Blepharisma stoltei</name>
    <dbReference type="NCBI Taxonomy" id="1481888"/>
    <lineage>
        <taxon>Eukaryota</taxon>
        <taxon>Sar</taxon>
        <taxon>Alveolata</taxon>
        <taxon>Ciliophora</taxon>
        <taxon>Postciliodesmatophora</taxon>
        <taxon>Heterotrichea</taxon>
        <taxon>Heterotrichida</taxon>
        <taxon>Blepharismidae</taxon>
        <taxon>Blepharisma</taxon>
    </lineage>
</organism>
<feature type="region of interest" description="Disordered" evidence="11">
    <location>
        <begin position="1"/>
        <end position="28"/>
    </location>
</feature>
<dbReference type="InterPro" id="IPR013010">
    <property type="entry name" value="Znf_SIAH"/>
</dbReference>
<dbReference type="Pfam" id="PF21361">
    <property type="entry name" value="Sina_ZnF"/>
    <property type="match status" value="1"/>
</dbReference>
<comment type="catalytic activity">
    <reaction evidence="1">
        <text>S-ubiquitinyl-[E2 ubiquitin-conjugating enzyme]-L-cysteine + [acceptor protein]-L-lysine = [E2 ubiquitin-conjugating enzyme]-L-cysteine + N(6)-ubiquitinyl-[acceptor protein]-L-lysine.</text>
        <dbReference type="EC" id="2.3.2.27"/>
    </reaction>
</comment>
<gene>
    <name evidence="14" type="ORF">BSTOLATCC_MIC62456</name>
</gene>
<dbReference type="InterPro" id="IPR001841">
    <property type="entry name" value="Znf_RING"/>
</dbReference>
<evidence type="ECO:0000256" key="3">
    <source>
        <dbReference type="ARBA" id="ARBA00009119"/>
    </source>
</evidence>
<evidence type="ECO:0000256" key="9">
    <source>
        <dbReference type="ARBA" id="ARBA00022833"/>
    </source>
</evidence>
<evidence type="ECO:0000313" key="15">
    <source>
        <dbReference type="Proteomes" id="UP001162131"/>
    </source>
</evidence>